<reference evidence="2 3" key="1">
    <citation type="submission" date="2018-11" db="EMBL/GenBank/DDBJ databases">
        <authorList>
            <person name="Mardanov A.V."/>
            <person name="Ravin N.V."/>
            <person name="Dedysh S.N."/>
        </authorList>
    </citation>
    <scope>NUCLEOTIDE SEQUENCE [LARGE SCALE GENOMIC DNA]</scope>
    <source>
        <strain evidence="2 3">AF10</strain>
    </source>
</reference>
<dbReference type="AlphaFoldDB" id="A0A4Q0T614"/>
<keyword evidence="1" id="KW-1133">Transmembrane helix</keyword>
<dbReference type="OrthoDB" id="1444547at2"/>
<sequence>MQISFPVRSFFKPSCISMVAVSASVSAWLFPTFGILRKGFDHPSRLDANSVIILACWYLLIFASFFFGQKLAGLSVPVEGYRSESRTLGLESNAVYLCFTFLAALGLGSMLSVIFQNMSFRQAVLFISLGQTNALKESLYEDYHVGLVSLRYVVLYSASIALYRIVGFKRYSLLNIFNVLMLALSAFLSYRLILIAALMVTSFLLSFSQKVIKVSVGKLLVIATSLFLILSVLNLSRNADFYERNKLSFGLAGLNEIVAYLGTPFQVAIGATSVTDQLAAQGPGDPIHGTEPYRYYVDIGINYNTNSAFVALHQKMGYWCWPYVTGLCLFMGIVFRTLIALGKTYFLLPCGAILYASSELWRLDLFEQGTFIIWFVVGIGVPLFVSWLDYFFATLKISPMIANRQGRSDS</sequence>
<feature type="transmembrane region" description="Helical" evidence="1">
    <location>
        <begin position="94"/>
        <end position="115"/>
    </location>
</feature>
<organism evidence="2 3">
    <name type="scientific">Granulicella sibirica</name>
    <dbReference type="NCBI Taxonomy" id="2479048"/>
    <lineage>
        <taxon>Bacteria</taxon>
        <taxon>Pseudomonadati</taxon>
        <taxon>Acidobacteriota</taxon>
        <taxon>Terriglobia</taxon>
        <taxon>Terriglobales</taxon>
        <taxon>Acidobacteriaceae</taxon>
        <taxon>Granulicella</taxon>
    </lineage>
</organism>
<keyword evidence="1" id="KW-0812">Transmembrane</keyword>
<dbReference type="EMBL" id="RDSM01000001">
    <property type="protein sequence ID" value="RXH58442.1"/>
    <property type="molecule type" value="Genomic_DNA"/>
</dbReference>
<evidence type="ECO:0000313" key="2">
    <source>
        <dbReference type="EMBL" id="RXH58442.1"/>
    </source>
</evidence>
<protein>
    <recommendedName>
        <fullName evidence="4">Oligosaccharide repeat unit polymerase</fullName>
    </recommendedName>
</protein>
<keyword evidence="3" id="KW-1185">Reference proteome</keyword>
<feature type="transmembrane region" description="Helical" evidence="1">
    <location>
        <begin position="48"/>
        <end position="67"/>
    </location>
</feature>
<feature type="transmembrane region" description="Helical" evidence="1">
    <location>
        <begin position="371"/>
        <end position="392"/>
    </location>
</feature>
<keyword evidence="1" id="KW-0472">Membrane</keyword>
<evidence type="ECO:0000313" key="3">
    <source>
        <dbReference type="Proteomes" id="UP000289437"/>
    </source>
</evidence>
<comment type="caution">
    <text evidence="2">The sequence shown here is derived from an EMBL/GenBank/DDBJ whole genome shotgun (WGS) entry which is preliminary data.</text>
</comment>
<evidence type="ECO:0000256" key="1">
    <source>
        <dbReference type="SAM" id="Phobius"/>
    </source>
</evidence>
<proteinExistence type="predicted"/>
<feature type="transmembrane region" description="Helical" evidence="1">
    <location>
        <begin position="318"/>
        <end position="339"/>
    </location>
</feature>
<accession>A0A4Q0T614</accession>
<feature type="transmembrane region" description="Helical" evidence="1">
    <location>
        <begin position="219"/>
        <end position="236"/>
    </location>
</feature>
<dbReference type="RefSeq" id="WP_128912438.1">
    <property type="nucleotide sequence ID" value="NZ_RDSM01000001.1"/>
</dbReference>
<gene>
    <name evidence="2" type="ORF">GRAN_1752</name>
</gene>
<reference evidence="3" key="2">
    <citation type="submission" date="2019-02" db="EMBL/GenBank/DDBJ databases">
        <title>Granulicella sibirica sp. nov., a psychrotolerant acidobacterium isolated from an organic soil layer in forested tundra, West Siberia.</title>
        <authorList>
            <person name="Oshkin I.Y."/>
            <person name="Kulichevskaya I.S."/>
            <person name="Rijpstra W.I.C."/>
            <person name="Sinninghe Damste J.S."/>
            <person name="Rakitin A.L."/>
            <person name="Ravin N.V."/>
            <person name="Dedysh S.N."/>
        </authorList>
    </citation>
    <scope>NUCLEOTIDE SEQUENCE [LARGE SCALE GENOMIC DNA]</scope>
    <source>
        <strain evidence="3">AF10</strain>
    </source>
</reference>
<feature type="transmembrane region" description="Helical" evidence="1">
    <location>
        <begin position="16"/>
        <end position="36"/>
    </location>
</feature>
<name>A0A4Q0T614_9BACT</name>
<evidence type="ECO:0008006" key="4">
    <source>
        <dbReference type="Google" id="ProtNLM"/>
    </source>
</evidence>
<feature type="transmembrane region" description="Helical" evidence="1">
    <location>
        <begin position="179"/>
        <end position="207"/>
    </location>
</feature>
<dbReference type="Proteomes" id="UP000289437">
    <property type="component" value="Unassembled WGS sequence"/>
</dbReference>